<feature type="compositionally biased region" description="Low complexity" evidence="1">
    <location>
        <begin position="564"/>
        <end position="583"/>
    </location>
</feature>
<dbReference type="AlphaFoldDB" id="W6ZJP8"/>
<feature type="compositionally biased region" description="Low complexity" evidence="1">
    <location>
        <begin position="593"/>
        <end position="605"/>
    </location>
</feature>
<feature type="region of interest" description="Disordered" evidence="1">
    <location>
        <begin position="1"/>
        <end position="69"/>
    </location>
</feature>
<evidence type="ECO:0000256" key="1">
    <source>
        <dbReference type="SAM" id="MobiDB-lite"/>
    </source>
</evidence>
<accession>W6ZJP8</accession>
<protein>
    <recommendedName>
        <fullName evidence="2">Ubiquitin-like domain-containing protein</fullName>
    </recommendedName>
</protein>
<dbReference type="InterPro" id="IPR029071">
    <property type="entry name" value="Ubiquitin-like_domsf"/>
</dbReference>
<gene>
    <name evidence="3" type="ORF">COCMIDRAFT_1182</name>
</gene>
<dbReference type="Gene3D" id="3.10.20.90">
    <property type="entry name" value="Phosphatidylinositol 3-kinase Catalytic Subunit, Chain A, domain 1"/>
    <property type="match status" value="1"/>
</dbReference>
<feature type="compositionally biased region" description="Basic and acidic residues" evidence="1">
    <location>
        <begin position="40"/>
        <end position="69"/>
    </location>
</feature>
<dbReference type="InterPro" id="IPR032752">
    <property type="entry name" value="DC-UbP/UBTD2_N"/>
</dbReference>
<feature type="compositionally biased region" description="Low complexity" evidence="1">
    <location>
        <begin position="344"/>
        <end position="363"/>
    </location>
</feature>
<name>W6ZJP8_COCMI</name>
<keyword evidence="4" id="KW-1185">Reference proteome</keyword>
<dbReference type="Pfam" id="PF15406">
    <property type="entry name" value="PH_6"/>
    <property type="match status" value="1"/>
</dbReference>
<feature type="compositionally biased region" description="Basic and acidic residues" evidence="1">
    <location>
        <begin position="463"/>
        <end position="482"/>
    </location>
</feature>
<dbReference type="InterPro" id="IPR039712">
    <property type="entry name" value="Meu6"/>
</dbReference>
<dbReference type="Gene3D" id="1.20.225.20">
    <property type="entry name" value="Ub domain-containing protein, DC-UbP/UBTD2, N-terminal domain"/>
    <property type="match status" value="1"/>
</dbReference>
<dbReference type="PROSITE" id="PS50053">
    <property type="entry name" value="UBIQUITIN_2"/>
    <property type="match status" value="1"/>
</dbReference>
<feature type="region of interest" description="Disordered" evidence="1">
    <location>
        <begin position="783"/>
        <end position="807"/>
    </location>
</feature>
<dbReference type="InterPro" id="IPR038169">
    <property type="entry name" value="DC-UbP/UBTD2_N_sf"/>
</dbReference>
<reference evidence="3 4" key="1">
    <citation type="journal article" date="2013" name="PLoS Genet.">
        <title>Comparative genome structure, secondary metabolite, and effector coding capacity across Cochliobolus pathogens.</title>
        <authorList>
            <person name="Condon B.J."/>
            <person name="Leng Y."/>
            <person name="Wu D."/>
            <person name="Bushley K.E."/>
            <person name="Ohm R.A."/>
            <person name="Otillar R."/>
            <person name="Martin J."/>
            <person name="Schackwitz W."/>
            <person name="Grimwood J."/>
            <person name="MohdZainudin N."/>
            <person name="Xue C."/>
            <person name="Wang R."/>
            <person name="Manning V.A."/>
            <person name="Dhillon B."/>
            <person name="Tu Z.J."/>
            <person name="Steffenson B.J."/>
            <person name="Salamov A."/>
            <person name="Sun H."/>
            <person name="Lowry S."/>
            <person name="LaButti K."/>
            <person name="Han J."/>
            <person name="Copeland A."/>
            <person name="Lindquist E."/>
            <person name="Barry K."/>
            <person name="Schmutz J."/>
            <person name="Baker S.E."/>
            <person name="Ciuffetti L.M."/>
            <person name="Grigoriev I.V."/>
            <person name="Zhong S."/>
            <person name="Turgeon B.G."/>
        </authorList>
    </citation>
    <scope>NUCLEOTIDE SEQUENCE [LARGE SCALE GENOMIC DNA]</scope>
    <source>
        <strain evidence="3 4">ATCC 44560</strain>
    </source>
</reference>
<dbReference type="KEGG" id="bor:COCMIDRAFT_1182"/>
<dbReference type="OrthoDB" id="5593352at2759"/>
<feature type="compositionally biased region" description="Low complexity" evidence="1">
    <location>
        <begin position="256"/>
        <end position="269"/>
    </location>
</feature>
<evidence type="ECO:0000313" key="4">
    <source>
        <dbReference type="Proteomes" id="UP000054032"/>
    </source>
</evidence>
<dbReference type="Pfam" id="PF16455">
    <property type="entry name" value="UBD"/>
    <property type="match status" value="1"/>
</dbReference>
<dbReference type="PANTHER" id="PTHR42073:SF1">
    <property type="entry name" value="MEIOTIC EXPRESSION UP-REGULATED PROTEIN 6"/>
    <property type="match status" value="1"/>
</dbReference>
<feature type="compositionally biased region" description="Basic and acidic residues" evidence="1">
    <location>
        <begin position="298"/>
        <end position="321"/>
    </location>
</feature>
<dbReference type="GeneID" id="19119808"/>
<feature type="compositionally biased region" description="Basic and acidic residues" evidence="1">
    <location>
        <begin position="395"/>
        <end position="408"/>
    </location>
</feature>
<dbReference type="HOGENOM" id="CLU_014855_0_0_1"/>
<dbReference type="EMBL" id="KI963925">
    <property type="protein sequence ID" value="EUC50228.1"/>
    <property type="molecule type" value="Genomic_DNA"/>
</dbReference>
<sequence>MSAPVEAPKTVDQPEVVGTTEAAPAPVLAADNTVAPVAEAKTDEAPKEEPVAAAEETKADEAVKEEPKEEKVVEPIYSGALGYKAPGLKNAFRFAKKFFWFGEEPVAAESLGEYLRGEKPEVAHPTVAWSSQTGKGLLFFVKHADKKDQPAGVLNLAYATDLAKDGALAFAFKLSGHKHAFEASTAAERDGWFVAVEKAITEAKASKDTIESSEGYKEAKEKIGKPTALAGATAAPKKSIDVAPKLAEGEASEPTAAPARTGSSSSSSSDEAKAKKAKSKSRSVSRGKRASLLGGLLGKKDKEPKTESEAVKEEPETKAEESAATAPHLDEIPTTAPVDANDVVKPAETTAEPAAPVAAVPTEEAPKVDEPVAAAAAPEKPKPTKRASIFGTFVEKLKSPTTEKREAEAGLAATPVKENETIAEPAKPVEETAPVAAPSANEAAAAELNKDETKPVVATSTPSKEKEHFSFGKLFGNKDRAKSPAAQEKLPEPKADAAPQIEDASAPAATEAAEATPATTEAKPETTEEPKQDKRKSFFGNLGRSLSKATGNKSQANKEKKEAAAAAPAPVVEEETAPAAVPVVEEKKEEEAAAPVAPVAEVPAENSVGDASKSANPTVATTAPSTSPRASHISHGNHALPSSSSSPPPVQAIERPNTPLKPIQPFQRSRLPNTLAAAAATTKPSSRVKPLTDPTALKWTRARLEKERQDWWDTQVTGSPEIWGAIRLAAQHLQAGELQEAQTMLDVTGCTCPTGLVWRGVFDATGVQYKVPEWVVVEPEGVVEDEDEEGVGAEAEEEEEEEEEGDEEVDIRVRMSHDSKDVTVRVHRKESVAKVIEKIKDETKLDPFAKIRLAYGGRVYHEHESLEAHPHWNFDNQFVISGFVFF</sequence>
<feature type="compositionally biased region" description="Basic residues" evidence="1">
    <location>
        <begin position="275"/>
        <end position="289"/>
    </location>
</feature>
<feature type="region of interest" description="Disordered" evidence="1">
    <location>
        <begin position="247"/>
        <end position="667"/>
    </location>
</feature>
<proteinExistence type="predicted"/>
<evidence type="ECO:0000259" key="2">
    <source>
        <dbReference type="PROSITE" id="PS50053"/>
    </source>
</evidence>
<dbReference type="RefSeq" id="XP_007683254.1">
    <property type="nucleotide sequence ID" value="XM_007685064.1"/>
</dbReference>
<dbReference type="eggNOG" id="KOG0013">
    <property type="taxonomic scope" value="Eukaryota"/>
</dbReference>
<dbReference type="PANTHER" id="PTHR42073">
    <property type="entry name" value="MEIOTIC EXPRESSION UP-REGULATED PROTEIN 6"/>
    <property type="match status" value="1"/>
</dbReference>
<dbReference type="Proteomes" id="UP000054032">
    <property type="component" value="Unassembled WGS sequence"/>
</dbReference>
<feature type="domain" description="Ubiquitin-like" evidence="2">
    <location>
        <begin position="809"/>
        <end position="867"/>
    </location>
</feature>
<dbReference type="InterPro" id="IPR000626">
    <property type="entry name" value="Ubiquitin-like_dom"/>
</dbReference>
<dbReference type="InterPro" id="IPR039483">
    <property type="entry name" value="Meu6_PH_dom"/>
</dbReference>
<feature type="compositionally biased region" description="Low complexity" evidence="1">
    <location>
        <begin position="506"/>
        <end position="521"/>
    </location>
</feature>
<feature type="compositionally biased region" description="Low complexity" evidence="1">
    <location>
        <begin position="614"/>
        <end position="631"/>
    </location>
</feature>
<feature type="compositionally biased region" description="Basic and acidic residues" evidence="1">
    <location>
        <begin position="522"/>
        <end position="536"/>
    </location>
</feature>
<feature type="compositionally biased region" description="Low complexity" evidence="1">
    <location>
        <begin position="433"/>
        <end position="447"/>
    </location>
</feature>
<organism evidence="3 4">
    <name type="scientific">Bipolaris oryzae ATCC 44560</name>
    <dbReference type="NCBI Taxonomy" id="930090"/>
    <lineage>
        <taxon>Eukaryota</taxon>
        <taxon>Fungi</taxon>
        <taxon>Dikarya</taxon>
        <taxon>Ascomycota</taxon>
        <taxon>Pezizomycotina</taxon>
        <taxon>Dothideomycetes</taxon>
        <taxon>Pleosporomycetidae</taxon>
        <taxon>Pleosporales</taxon>
        <taxon>Pleosporineae</taxon>
        <taxon>Pleosporaceae</taxon>
        <taxon>Bipolaris</taxon>
    </lineage>
</organism>
<dbReference type="SUPFAM" id="SSF54236">
    <property type="entry name" value="Ubiquitin-like"/>
    <property type="match status" value="1"/>
</dbReference>
<evidence type="ECO:0000313" key="3">
    <source>
        <dbReference type="EMBL" id="EUC50228.1"/>
    </source>
</evidence>